<keyword evidence="1" id="KW-0472">Membrane</keyword>
<keyword evidence="1" id="KW-1133">Transmembrane helix</keyword>
<sequence>MLCSVGVFARAKQMLVCRVASLVERCYTCLWLLSALCWLVVNSGELLPELFSVGIGGSESVLLAVWVMRAGEGSSKDCPFVDSSRGSSQECSVFALGYRCVAPVLGCVLVRFSQEDATCNLSCSGGDRLAVAFPSALQFPCSDYGRGWLVSKLVRGRSLQLSTRPVLLFGALALCPFGVLALGWVYPKGPTFR</sequence>
<dbReference type="Proteomes" id="UP000652761">
    <property type="component" value="Unassembled WGS sequence"/>
</dbReference>
<evidence type="ECO:0000256" key="1">
    <source>
        <dbReference type="SAM" id="Phobius"/>
    </source>
</evidence>
<protein>
    <submittedName>
        <fullName evidence="2">Uncharacterized protein</fullName>
    </submittedName>
</protein>
<keyword evidence="3" id="KW-1185">Reference proteome</keyword>
<feature type="transmembrane region" description="Helical" evidence="1">
    <location>
        <begin position="166"/>
        <end position="186"/>
    </location>
</feature>
<name>A0A843VE63_COLES</name>
<reference evidence="2" key="1">
    <citation type="submission" date="2017-07" db="EMBL/GenBank/DDBJ databases">
        <title>Taro Niue Genome Assembly and Annotation.</title>
        <authorList>
            <person name="Atibalentja N."/>
            <person name="Keating K."/>
            <person name="Fields C.J."/>
        </authorList>
    </citation>
    <scope>NUCLEOTIDE SEQUENCE</scope>
    <source>
        <strain evidence="2">Niue_2</strain>
        <tissue evidence="2">Leaf</tissue>
    </source>
</reference>
<evidence type="ECO:0000313" key="3">
    <source>
        <dbReference type="Proteomes" id="UP000652761"/>
    </source>
</evidence>
<proteinExistence type="predicted"/>
<comment type="caution">
    <text evidence="2">The sequence shown here is derived from an EMBL/GenBank/DDBJ whole genome shotgun (WGS) entry which is preliminary data.</text>
</comment>
<accession>A0A843VE63</accession>
<dbReference type="EMBL" id="NMUH01001175">
    <property type="protein sequence ID" value="MQL89749.1"/>
    <property type="molecule type" value="Genomic_DNA"/>
</dbReference>
<evidence type="ECO:0000313" key="2">
    <source>
        <dbReference type="EMBL" id="MQL89749.1"/>
    </source>
</evidence>
<keyword evidence="1" id="KW-0812">Transmembrane</keyword>
<organism evidence="2 3">
    <name type="scientific">Colocasia esculenta</name>
    <name type="common">Wild taro</name>
    <name type="synonym">Arum esculentum</name>
    <dbReference type="NCBI Taxonomy" id="4460"/>
    <lineage>
        <taxon>Eukaryota</taxon>
        <taxon>Viridiplantae</taxon>
        <taxon>Streptophyta</taxon>
        <taxon>Embryophyta</taxon>
        <taxon>Tracheophyta</taxon>
        <taxon>Spermatophyta</taxon>
        <taxon>Magnoliopsida</taxon>
        <taxon>Liliopsida</taxon>
        <taxon>Araceae</taxon>
        <taxon>Aroideae</taxon>
        <taxon>Colocasieae</taxon>
        <taxon>Colocasia</taxon>
    </lineage>
</organism>
<gene>
    <name evidence="2" type="ORF">Taro_022340</name>
</gene>
<dbReference type="AlphaFoldDB" id="A0A843VE63"/>